<dbReference type="InterPro" id="IPR050121">
    <property type="entry name" value="Cytochrome_P450_monoxygenase"/>
</dbReference>
<comment type="similarity">
    <text evidence="2">Belongs to the cytochrome P450 family.</text>
</comment>
<keyword evidence="9" id="KW-1185">Reference proteome</keyword>
<dbReference type="InterPro" id="IPR036396">
    <property type="entry name" value="Cyt_P450_sf"/>
</dbReference>
<dbReference type="STRING" id="933388.S7ZHE6"/>
<dbReference type="GO" id="GO:0016705">
    <property type="term" value="F:oxidoreductase activity, acting on paired donors, with incorporation or reduction of molecular oxygen"/>
    <property type="evidence" value="ECO:0007669"/>
    <property type="project" value="InterPro"/>
</dbReference>
<dbReference type="GO" id="GO:0005506">
    <property type="term" value="F:iron ion binding"/>
    <property type="evidence" value="ECO:0007669"/>
    <property type="project" value="InterPro"/>
</dbReference>
<keyword evidence="7" id="KW-0503">Monooxygenase</keyword>
<keyword evidence="4" id="KW-0479">Metal-binding</keyword>
<evidence type="ECO:0000256" key="5">
    <source>
        <dbReference type="ARBA" id="ARBA00023002"/>
    </source>
</evidence>
<keyword evidence="5" id="KW-0560">Oxidoreductase</keyword>
<dbReference type="HOGENOM" id="CLU_1225141_0_0_1"/>
<protein>
    <recommendedName>
        <fullName evidence="10">Cytochrome P450</fullName>
    </recommendedName>
</protein>
<gene>
    <name evidence="8" type="ORF">PDE_04639</name>
</gene>
<dbReference type="Proteomes" id="UP000019376">
    <property type="component" value="Unassembled WGS sequence"/>
</dbReference>
<organism evidence="8 9">
    <name type="scientific">Penicillium oxalicum (strain 114-2 / CGMCC 5302)</name>
    <name type="common">Penicillium decumbens</name>
    <dbReference type="NCBI Taxonomy" id="933388"/>
    <lineage>
        <taxon>Eukaryota</taxon>
        <taxon>Fungi</taxon>
        <taxon>Dikarya</taxon>
        <taxon>Ascomycota</taxon>
        <taxon>Pezizomycotina</taxon>
        <taxon>Eurotiomycetes</taxon>
        <taxon>Eurotiomycetidae</taxon>
        <taxon>Eurotiales</taxon>
        <taxon>Aspergillaceae</taxon>
        <taxon>Penicillium</taxon>
    </lineage>
</organism>
<dbReference type="GO" id="GO:0020037">
    <property type="term" value="F:heme binding"/>
    <property type="evidence" value="ECO:0007669"/>
    <property type="project" value="InterPro"/>
</dbReference>
<dbReference type="PANTHER" id="PTHR24305:SF157">
    <property type="entry name" value="N-ACETYLTRYPTOPHAN 6-HYDROXYLASE IVOC-RELATED"/>
    <property type="match status" value="1"/>
</dbReference>
<dbReference type="PhylomeDB" id="S7ZHE6"/>
<sequence>MIVYFLLGSTVACLLVIAIYRLHVHPLSNVPGPRLAALTGLYEVFCVAWCSESYDEEIDRMHRAYGPIIRIAPDEIHIQDHFYGSRSPDLWVKSPQHHESNGSSSRWHSRARGQSYEKRFFGNVQYSLHAKILGIIQQRIGKHQRDHFLSRKASSGPSTVSKILGMQSLFQFMQPKSSDLEGGAAAAAVTPTTPTTTTADMALPVVRGRSLSVTPRNLMNQSPAPE</sequence>
<dbReference type="Gene3D" id="1.10.630.10">
    <property type="entry name" value="Cytochrome P450"/>
    <property type="match status" value="1"/>
</dbReference>
<name>S7ZHE6_PENO1</name>
<comment type="cofactor">
    <cofactor evidence="1">
        <name>heme</name>
        <dbReference type="ChEBI" id="CHEBI:30413"/>
    </cofactor>
</comment>
<dbReference type="OrthoDB" id="3945418at2759"/>
<evidence type="ECO:0000256" key="4">
    <source>
        <dbReference type="ARBA" id="ARBA00022723"/>
    </source>
</evidence>
<evidence type="ECO:0008006" key="10">
    <source>
        <dbReference type="Google" id="ProtNLM"/>
    </source>
</evidence>
<accession>S7ZHE6</accession>
<keyword evidence="6" id="KW-0408">Iron</keyword>
<evidence type="ECO:0000313" key="9">
    <source>
        <dbReference type="Proteomes" id="UP000019376"/>
    </source>
</evidence>
<evidence type="ECO:0000256" key="6">
    <source>
        <dbReference type="ARBA" id="ARBA00023004"/>
    </source>
</evidence>
<evidence type="ECO:0000256" key="1">
    <source>
        <dbReference type="ARBA" id="ARBA00001971"/>
    </source>
</evidence>
<evidence type="ECO:0000256" key="2">
    <source>
        <dbReference type="ARBA" id="ARBA00010617"/>
    </source>
</evidence>
<dbReference type="GO" id="GO:0004497">
    <property type="term" value="F:monooxygenase activity"/>
    <property type="evidence" value="ECO:0007669"/>
    <property type="project" value="UniProtKB-KW"/>
</dbReference>
<dbReference type="EMBL" id="KB644412">
    <property type="protein sequence ID" value="EPS29689.1"/>
    <property type="molecule type" value="Genomic_DNA"/>
</dbReference>
<proteinExistence type="inferred from homology"/>
<keyword evidence="3" id="KW-0349">Heme</keyword>
<evidence type="ECO:0000313" key="8">
    <source>
        <dbReference type="EMBL" id="EPS29689.1"/>
    </source>
</evidence>
<dbReference type="PANTHER" id="PTHR24305">
    <property type="entry name" value="CYTOCHROME P450"/>
    <property type="match status" value="1"/>
</dbReference>
<reference evidence="8 9" key="1">
    <citation type="journal article" date="2013" name="PLoS ONE">
        <title>Genomic and secretomic analyses reveal unique features of the lignocellulolytic enzyme system of Penicillium decumbens.</title>
        <authorList>
            <person name="Liu G."/>
            <person name="Zhang L."/>
            <person name="Wei X."/>
            <person name="Zou G."/>
            <person name="Qin Y."/>
            <person name="Ma L."/>
            <person name="Li J."/>
            <person name="Zheng H."/>
            <person name="Wang S."/>
            <person name="Wang C."/>
            <person name="Xun L."/>
            <person name="Zhao G.-P."/>
            <person name="Zhou Z."/>
            <person name="Qu Y."/>
        </authorList>
    </citation>
    <scope>NUCLEOTIDE SEQUENCE [LARGE SCALE GENOMIC DNA]</scope>
    <source>
        <strain evidence="9">114-2 / CGMCC 5302</strain>
    </source>
</reference>
<dbReference type="AlphaFoldDB" id="S7ZHE6"/>
<evidence type="ECO:0000256" key="3">
    <source>
        <dbReference type="ARBA" id="ARBA00022617"/>
    </source>
</evidence>
<evidence type="ECO:0000256" key="7">
    <source>
        <dbReference type="ARBA" id="ARBA00023033"/>
    </source>
</evidence>